<sequence length="266" mass="29083">MNKIHLFLYLLLIVLVSSSVSAINAACSTRASDYLFFDDFSANLRGNWTNMSVSIFSSIIENGELNISGAASGQGNEGLWINLTEPNGELGHTTYLNDNFSIELDITFYTFGSGPLISAGYTISTTTIPGSQYVESSLDTPARLTIRTAGEGGENTIPIFATGLISGRKYHMKIEKNEIGDGNITLYNETTEEISGTGRLPAVGFEKKLTFEGVGAGRKTRGDGRRTRGAVRPGERKSPIEREIDVSKELQKGLLIFERIRRKKLL</sequence>
<evidence type="ECO:0000256" key="1">
    <source>
        <dbReference type="SAM" id="MobiDB-lite"/>
    </source>
</evidence>
<name>A0A0F9MCN9_9ZZZZ</name>
<protein>
    <submittedName>
        <fullName evidence="2">Uncharacterized protein</fullName>
    </submittedName>
</protein>
<accession>A0A0F9MCN9</accession>
<evidence type="ECO:0000313" key="2">
    <source>
        <dbReference type="EMBL" id="KKM97106.1"/>
    </source>
</evidence>
<reference evidence="2" key="1">
    <citation type="journal article" date="2015" name="Nature">
        <title>Complex archaea that bridge the gap between prokaryotes and eukaryotes.</title>
        <authorList>
            <person name="Spang A."/>
            <person name="Saw J.H."/>
            <person name="Jorgensen S.L."/>
            <person name="Zaremba-Niedzwiedzka K."/>
            <person name="Martijn J."/>
            <person name="Lind A.E."/>
            <person name="van Eijk R."/>
            <person name="Schleper C."/>
            <person name="Guy L."/>
            <person name="Ettema T.J."/>
        </authorList>
    </citation>
    <scope>NUCLEOTIDE SEQUENCE</scope>
</reference>
<organism evidence="2">
    <name type="scientific">marine sediment metagenome</name>
    <dbReference type="NCBI Taxonomy" id="412755"/>
    <lineage>
        <taxon>unclassified sequences</taxon>
        <taxon>metagenomes</taxon>
        <taxon>ecological metagenomes</taxon>
    </lineage>
</organism>
<feature type="region of interest" description="Disordered" evidence="1">
    <location>
        <begin position="215"/>
        <end position="236"/>
    </location>
</feature>
<gene>
    <name evidence="2" type="ORF">LCGC14_1171390</name>
</gene>
<dbReference type="EMBL" id="LAZR01005789">
    <property type="protein sequence ID" value="KKM97106.1"/>
    <property type="molecule type" value="Genomic_DNA"/>
</dbReference>
<dbReference type="AlphaFoldDB" id="A0A0F9MCN9"/>
<comment type="caution">
    <text evidence="2">The sequence shown here is derived from an EMBL/GenBank/DDBJ whole genome shotgun (WGS) entry which is preliminary data.</text>
</comment>
<proteinExistence type="predicted"/>